<evidence type="ECO:0000313" key="1">
    <source>
        <dbReference type="EMBL" id="AYE37796.1"/>
    </source>
</evidence>
<dbReference type="Proteomes" id="UP000267208">
    <property type="component" value="Chromosome"/>
</dbReference>
<accession>A0A386PPV8</accession>
<protein>
    <submittedName>
        <fullName evidence="1">Uncharacterized protein</fullName>
    </submittedName>
</protein>
<dbReference type="AlphaFoldDB" id="A0A386PPV8"/>
<sequence length="77" mass="8958">MMKVTLLRAPIMKDNYKSLLSNLDSKSFSVYTYVVNKARHNNIPYLDFNVSGIELYKVFERLELLGLISIKTEDVKQ</sequence>
<dbReference type="KEGG" id="lzh:D1B17_03770"/>
<dbReference type="RefSeq" id="WP_120142044.1">
    <property type="nucleotide sequence ID" value="NZ_CP031933.2"/>
</dbReference>
<keyword evidence="2" id="KW-1185">Reference proteome</keyword>
<gene>
    <name evidence="1" type="ORF">D1B17_03770</name>
</gene>
<proteinExistence type="predicted"/>
<name>A0A386PPV8_9LACO</name>
<dbReference type="EMBL" id="CP031933">
    <property type="protein sequence ID" value="AYE37796.1"/>
    <property type="molecule type" value="Genomic_DNA"/>
</dbReference>
<organism evidence="1 2">
    <name type="scientific">Companilactobacillus zhachilii</name>
    <dbReference type="NCBI Taxonomy" id="2304606"/>
    <lineage>
        <taxon>Bacteria</taxon>
        <taxon>Bacillati</taxon>
        <taxon>Bacillota</taxon>
        <taxon>Bacilli</taxon>
        <taxon>Lactobacillales</taxon>
        <taxon>Lactobacillaceae</taxon>
        <taxon>Companilactobacillus</taxon>
    </lineage>
</organism>
<evidence type="ECO:0000313" key="2">
    <source>
        <dbReference type="Proteomes" id="UP000267208"/>
    </source>
</evidence>
<reference evidence="2" key="1">
    <citation type="submission" date="2018-08" db="EMBL/GenBank/DDBJ databases">
        <title>Genome of Lactobacillus sp. HBUAS52074.</title>
        <authorList>
            <person name="Guo Z."/>
            <person name="Zhang Z.D."/>
        </authorList>
    </citation>
    <scope>NUCLEOTIDE SEQUENCE [LARGE SCALE GENOMIC DNA]</scope>
    <source>
        <strain evidence="2">HBUAS52074</strain>
    </source>
</reference>